<dbReference type="EMBL" id="PISP01000002">
    <property type="protein sequence ID" value="PKD43842.1"/>
    <property type="molecule type" value="Genomic_DNA"/>
</dbReference>
<organism evidence="2 3">
    <name type="scientific">Rhodohalobacter barkolensis</name>
    <dbReference type="NCBI Taxonomy" id="2053187"/>
    <lineage>
        <taxon>Bacteria</taxon>
        <taxon>Pseudomonadati</taxon>
        <taxon>Balneolota</taxon>
        <taxon>Balneolia</taxon>
        <taxon>Balneolales</taxon>
        <taxon>Balneolaceae</taxon>
        <taxon>Rhodohalobacter</taxon>
    </lineage>
</organism>
<comment type="caution">
    <text evidence="2">The sequence shown here is derived from an EMBL/GenBank/DDBJ whole genome shotgun (WGS) entry which is preliminary data.</text>
</comment>
<sequence>MAHNILISTFLLLVFSIVATAQPSDLEVNISMDADFSQDDLSEMLSAVIEQNGSSQFFRISAENQSSGIMRNNSVTFVIRSEKFGTILTAEQTSSGFFSLNPGGQITFSNLSISDISNLEIKGEPDFNLLISSNGRKLIQNLRRGYLITDDRYTLDVILVQNIMDEREEISRSSVSFETTLDERELAIEADREVVAELIGLNVSKEAPEFAWSGDQGRPYRLVIVDLDRAQNANNLFSERFESEHSEDDIRDEQAGVVLDVVANETRYQIPDRFAGLFEPGKTYAWQVQTTKKTVEDSSVQSYTNRLEFTAFYPIEGEVRELLIKLFGEEKTEQFIEDELLLDQIVIDGETYSKRDALLYLREMADKMELNKLKIAS</sequence>
<name>A0A2N0VI32_9BACT</name>
<feature type="signal peptide" evidence="1">
    <location>
        <begin position="1"/>
        <end position="21"/>
    </location>
</feature>
<protein>
    <submittedName>
        <fullName evidence="2">Uncharacterized protein</fullName>
    </submittedName>
</protein>
<dbReference type="RefSeq" id="WP_101073381.1">
    <property type="nucleotide sequence ID" value="NZ_PISP01000002.1"/>
</dbReference>
<accession>A0A2N0VI32</accession>
<proteinExistence type="predicted"/>
<dbReference type="AlphaFoldDB" id="A0A2N0VI32"/>
<reference evidence="2 3" key="1">
    <citation type="submission" date="2017-11" db="EMBL/GenBank/DDBJ databases">
        <title>Rhodohalobacter 15182 sp. nov., isolated from a salt lake.</title>
        <authorList>
            <person name="Han S."/>
        </authorList>
    </citation>
    <scope>NUCLEOTIDE SEQUENCE [LARGE SCALE GENOMIC DNA]</scope>
    <source>
        <strain evidence="2 3">15182</strain>
    </source>
</reference>
<evidence type="ECO:0000256" key="1">
    <source>
        <dbReference type="SAM" id="SignalP"/>
    </source>
</evidence>
<feature type="chain" id="PRO_5014942614" evidence="1">
    <location>
        <begin position="22"/>
        <end position="377"/>
    </location>
</feature>
<keyword evidence="3" id="KW-1185">Reference proteome</keyword>
<gene>
    <name evidence="2" type="ORF">CWD77_09815</name>
</gene>
<evidence type="ECO:0000313" key="3">
    <source>
        <dbReference type="Proteomes" id="UP000233398"/>
    </source>
</evidence>
<keyword evidence="1" id="KW-0732">Signal</keyword>
<dbReference type="Proteomes" id="UP000233398">
    <property type="component" value="Unassembled WGS sequence"/>
</dbReference>
<dbReference type="OrthoDB" id="1523441at2"/>
<evidence type="ECO:0000313" key="2">
    <source>
        <dbReference type="EMBL" id="PKD43842.1"/>
    </source>
</evidence>